<proteinExistence type="predicted"/>
<dbReference type="AlphaFoldDB" id="A0A1H2L7Z0"/>
<gene>
    <name evidence="2" type="ORF">SAMN04488563_5359</name>
</gene>
<dbReference type="Gene3D" id="1.10.405.20">
    <property type="match status" value="1"/>
</dbReference>
<dbReference type="STRING" id="419479.SAMN04488563_5359"/>
<dbReference type="Proteomes" id="UP000182977">
    <property type="component" value="Chromosome I"/>
</dbReference>
<sequence length="431" mass="46438">MEQPSRPSVAVIGSGVAGLTAAYLLQRRYDVHLFEADDRLGGHAHTHDVDGAGAPLAVDSGFLVHNERTYPLLLRLFGELGIATTETDMSMSVSCASCGLEYAGALGPNGVFAQRRSVARPRFVRMLGEITAFHRQARALLAASSGLDGEEALGAFLARHGHTRYFTDHFMVPLVSAVWSAGRADALAYPARFLFRFLDNHGMLAVGGSPRWRTVSGGSRTYVERAAKNLTSVRTSTPVRGLRRTGDGVLVREESDTVHRFEHVVVATHADQALRLLEDPTPAERDVLGAFGFSVNEAVLHTDATLLPKERRAWASWNHRVPACGAGGLPVAAPVAISYHLNRLHRLGVAAGGREYVVTLGATQQVAPDAVVARMVYEHPIHTVETVAAQQRLPELATARTVYAGAWQGWGFHEDGCASGVLAAAHLGVRW</sequence>
<dbReference type="Gene3D" id="3.50.50.60">
    <property type="entry name" value="FAD/NAD(P)-binding domain"/>
    <property type="match status" value="1"/>
</dbReference>
<dbReference type="PANTHER" id="PTHR42923">
    <property type="entry name" value="PROTOPORPHYRINOGEN OXIDASE"/>
    <property type="match status" value="1"/>
</dbReference>
<dbReference type="InterPro" id="IPR050464">
    <property type="entry name" value="Zeta_carotene_desat/Oxidored"/>
</dbReference>
<dbReference type="SUPFAM" id="SSF51905">
    <property type="entry name" value="FAD/NAD(P)-binding domain"/>
    <property type="match status" value="1"/>
</dbReference>
<reference evidence="3" key="1">
    <citation type="submission" date="2016-10" db="EMBL/GenBank/DDBJ databases">
        <authorList>
            <person name="Varghese N."/>
            <person name="Submissions S."/>
        </authorList>
    </citation>
    <scope>NUCLEOTIDE SEQUENCE [LARGE SCALE GENOMIC DNA]</scope>
    <source>
        <strain evidence="3">DSM 45079</strain>
    </source>
</reference>
<dbReference type="InterPro" id="IPR036188">
    <property type="entry name" value="FAD/NAD-bd_sf"/>
</dbReference>
<dbReference type="EMBL" id="LT629791">
    <property type="protein sequence ID" value="SDU76922.1"/>
    <property type="molecule type" value="Genomic_DNA"/>
</dbReference>
<name>A0A1H2L7Z0_9ACTN</name>
<dbReference type="Pfam" id="PF01593">
    <property type="entry name" value="Amino_oxidase"/>
    <property type="match status" value="1"/>
</dbReference>
<evidence type="ECO:0000259" key="1">
    <source>
        <dbReference type="Pfam" id="PF01593"/>
    </source>
</evidence>
<dbReference type="GO" id="GO:0016491">
    <property type="term" value="F:oxidoreductase activity"/>
    <property type="evidence" value="ECO:0007669"/>
    <property type="project" value="InterPro"/>
</dbReference>
<feature type="domain" description="Amine oxidase" evidence="1">
    <location>
        <begin position="16"/>
        <end position="303"/>
    </location>
</feature>
<accession>A0A1H2L7Z0</accession>
<organism evidence="2 3">
    <name type="scientific">Jiangella alkaliphila</name>
    <dbReference type="NCBI Taxonomy" id="419479"/>
    <lineage>
        <taxon>Bacteria</taxon>
        <taxon>Bacillati</taxon>
        <taxon>Actinomycetota</taxon>
        <taxon>Actinomycetes</taxon>
        <taxon>Jiangellales</taxon>
        <taxon>Jiangellaceae</taxon>
        <taxon>Jiangella</taxon>
    </lineage>
</organism>
<dbReference type="RefSeq" id="WP_083421397.1">
    <property type="nucleotide sequence ID" value="NZ_LT629791.1"/>
</dbReference>
<evidence type="ECO:0000313" key="2">
    <source>
        <dbReference type="EMBL" id="SDU76922.1"/>
    </source>
</evidence>
<dbReference type="PANTHER" id="PTHR42923:SF17">
    <property type="entry name" value="AMINE OXIDASE DOMAIN-CONTAINING PROTEIN"/>
    <property type="match status" value="1"/>
</dbReference>
<protein>
    <submittedName>
        <fullName evidence="2">Predicted NAD/FAD-binding protein</fullName>
    </submittedName>
</protein>
<dbReference type="InterPro" id="IPR002937">
    <property type="entry name" value="Amino_oxidase"/>
</dbReference>
<keyword evidence="3" id="KW-1185">Reference proteome</keyword>
<evidence type="ECO:0000313" key="3">
    <source>
        <dbReference type="Proteomes" id="UP000182977"/>
    </source>
</evidence>